<dbReference type="Proteomes" id="UP000256388">
    <property type="component" value="Unassembled WGS sequence"/>
</dbReference>
<sequence>MNHQDNFDFAIMTAVDDEHEAVLKAFKFCHKDKVLIENRIYWQKNIQTKLGNNYSLVVAQSLDMANVSSAILANNIIHHFHPKVIFLVGVCAGRENKVEKGDILLAEEVYYYERGKQTEKGFEPEPKMHSADAGLIDFIRNLPKTTIPNCKTHDGSMKRPKMVRGVIGCGEKVIEDPESWNQLLQHHRKIVAIEMESHGLASAIWEYSQDSKFIVIKAVMDYGVPPKDDRWKPFAAKAAALYIKNIINNDPFYSQNGIAQKIEENKLPPKGKLANHGNLPLGSRLEFIRNSNFTGRESDLMELANHFLYRPKEENNSEVSSIFLTSGIGGIGKTQLAIEFCFRYGRFFQGIHWIQADQDVEPQIADCGYRMGLTPWPEKLSDQVNSTIRTWEADNNRLIIFDNLESSEVLQKWIPRMRGIMVLATSRRDQWPSEMNIRTLPINVLNNVESREFLRNIAPRLNKVDDQVVDILSDRLGYLPLALYIAANYLNERKTFSVEQFLKELDERGKGISHTALSNWQQKIGPTHHVQNIIATFDMSWALLGESIEDKAAKIIAVAAGYCAPNIPIPPSIFYGLEEEGNKEIIEKALNRLYQVGLLILGSQSFPYIHSLITEYTRLQIGSSKDLKKIISVFVVLSHNALSTKLPELMYPYLEHMKQIIFWTDNGDFPEIGIVCGNLGIFFRQLTQFKDSLFYLEDSLEITTNNYGEDHPIVAICLKNLAAVLQDIGDPVGAKQRIERALEIDINAYGKDHPEVATDLNILVGISRQLGDLVGAMQHFERALEITNKSYGNYNLTDDIGRNNYLADVHKDLSDLREIVKDEQSLLINLVQYDQSTGVLRWKDVHQRLKSEVLRSVRYKRDLSLILMVLMLPNNKDISGRKLTTLEGQIIEVILNNLRKDLDILFIGEKIGIILPETTETSAQILALRLIDKIFRGLRAEVAVGIASVPKDAVTEDKLFDQAELALRFAISSDQSVIPASRLCA</sequence>
<dbReference type="SMART" id="SM00028">
    <property type="entry name" value="TPR"/>
    <property type="match status" value="3"/>
</dbReference>
<dbReference type="Pfam" id="PF01048">
    <property type="entry name" value="PNP_UDP_1"/>
    <property type="match status" value="1"/>
</dbReference>
<dbReference type="EMBL" id="QUMS01000004">
    <property type="protein sequence ID" value="REG06141.1"/>
    <property type="molecule type" value="Genomic_DNA"/>
</dbReference>
<protein>
    <submittedName>
        <fullName evidence="2">Nucleoside phosphorylase</fullName>
    </submittedName>
</protein>
<proteinExistence type="predicted"/>
<dbReference type="Gene3D" id="3.40.50.300">
    <property type="entry name" value="P-loop containing nucleotide triphosphate hydrolases"/>
    <property type="match status" value="1"/>
</dbReference>
<feature type="domain" description="GGDEF" evidence="1">
    <location>
        <begin position="863"/>
        <end position="983"/>
    </location>
</feature>
<dbReference type="OrthoDB" id="580767at2"/>
<reference evidence="2 3" key="1">
    <citation type="submission" date="2018-08" db="EMBL/GenBank/DDBJ databases">
        <title>Genomic Encyclopedia of Type Strains, Phase IV (KMG-IV): sequencing the most valuable type-strain genomes for metagenomic binning, comparative biology and taxonomic classification.</title>
        <authorList>
            <person name="Goeker M."/>
        </authorList>
    </citation>
    <scope>NUCLEOTIDE SEQUENCE [LARGE SCALE GENOMIC DNA]</scope>
    <source>
        <strain evidence="2 3">DSM 23923</strain>
    </source>
</reference>
<dbReference type="PROSITE" id="PS50887">
    <property type="entry name" value="GGDEF"/>
    <property type="match status" value="1"/>
</dbReference>
<dbReference type="SUPFAM" id="SSF48452">
    <property type="entry name" value="TPR-like"/>
    <property type="match status" value="1"/>
</dbReference>
<dbReference type="PANTHER" id="PTHR46832">
    <property type="entry name" value="5'-METHYLTHIOADENOSINE/S-ADENOSYLHOMOCYSTEINE NUCLEOSIDASE"/>
    <property type="match status" value="1"/>
</dbReference>
<dbReference type="InterPro" id="IPR043128">
    <property type="entry name" value="Rev_trsase/Diguanyl_cyclase"/>
</dbReference>
<dbReference type="GO" id="GO:0019284">
    <property type="term" value="P:L-methionine salvage from S-adenosylmethionine"/>
    <property type="evidence" value="ECO:0007669"/>
    <property type="project" value="TreeGrafter"/>
</dbReference>
<dbReference type="Gene3D" id="3.40.50.1580">
    <property type="entry name" value="Nucleoside phosphorylase domain"/>
    <property type="match status" value="1"/>
</dbReference>
<dbReference type="GO" id="GO:0009116">
    <property type="term" value="P:nucleoside metabolic process"/>
    <property type="evidence" value="ECO:0007669"/>
    <property type="project" value="InterPro"/>
</dbReference>
<evidence type="ECO:0000259" key="1">
    <source>
        <dbReference type="PROSITE" id="PS50887"/>
    </source>
</evidence>
<dbReference type="InterPro" id="IPR000845">
    <property type="entry name" value="Nucleoside_phosphorylase_d"/>
</dbReference>
<dbReference type="GO" id="GO:0005829">
    <property type="term" value="C:cytosol"/>
    <property type="evidence" value="ECO:0007669"/>
    <property type="project" value="TreeGrafter"/>
</dbReference>
<dbReference type="AlphaFoldDB" id="A0A347ZQE8"/>
<keyword evidence="3" id="KW-1185">Reference proteome</keyword>
<dbReference type="Gene3D" id="1.25.40.10">
    <property type="entry name" value="Tetratricopeptide repeat domain"/>
    <property type="match status" value="1"/>
</dbReference>
<accession>A0A347ZQE8</accession>
<dbReference type="PANTHER" id="PTHR46832:SF1">
    <property type="entry name" value="5'-METHYLTHIOADENOSINE_S-ADENOSYLHOMOCYSTEINE NUCLEOSIDASE"/>
    <property type="match status" value="1"/>
</dbReference>
<dbReference type="InterPro" id="IPR011990">
    <property type="entry name" value="TPR-like_helical_dom_sf"/>
</dbReference>
<dbReference type="InterPro" id="IPR000160">
    <property type="entry name" value="GGDEF_dom"/>
</dbReference>
<dbReference type="GO" id="GO:0008930">
    <property type="term" value="F:methylthioadenosine nucleosidase activity"/>
    <property type="evidence" value="ECO:0007669"/>
    <property type="project" value="TreeGrafter"/>
</dbReference>
<dbReference type="SMART" id="SM00267">
    <property type="entry name" value="GGDEF"/>
    <property type="match status" value="1"/>
</dbReference>
<dbReference type="InterPro" id="IPR019734">
    <property type="entry name" value="TPR_rpt"/>
</dbReference>
<dbReference type="InterPro" id="IPR035994">
    <property type="entry name" value="Nucleoside_phosphorylase_sf"/>
</dbReference>
<evidence type="ECO:0000313" key="3">
    <source>
        <dbReference type="Proteomes" id="UP000256388"/>
    </source>
</evidence>
<dbReference type="Gene3D" id="3.30.70.270">
    <property type="match status" value="1"/>
</dbReference>
<dbReference type="Pfam" id="PF13424">
    <property type="entry name" value="TPR_12"/>
    <property type="match status" value="1"/>
</dbReference>
<comment type="caution">
    <text evidence="2">The sequence shown here is derived from an EMBL/GenBank/DDBJ whole genome shotgun (WGS) entry which is preliminary data.</text>
</comment>
<name>A0A347ZQE8_9CHLR</name>
<dbReference type="GO" id="GO:0008782">
    <property type="term" value="F:adenosylhomocysteine nucleosidase activity"/>
    <property type="evidence" value="ECO:0007669"/>
    <property type="project" value="TreeGrafter"/>
</dbReference>
<gene>
    <name evidence="2" type="ORF">DFR64_2572</name>
</gene>
<organism evidence="2 3">
    <name type="scientific">Pelolinea submarina</name>
    <dbReference type="NCBI Taxonomy" id="913107"/>
    <lineage>
        <taxon>Bacteria</taxon>
        <taxon>Bacillati</taxon>
        <taxon>Chloroflexota</taxon>
        <taxon>Anaerolineae</taxon>
        <taxon>Anaerolineales</taxon>
        <taxon>Anaerolineaceae</taxon>
        <taxon>Pelolinea</taxon>
    </lineage>
</organism>
<dbReference type="GO" id="GO:0043531">
    <property type="term" value="F:ADP binding"/>
    <property type="evidence" value="ECO:0007669"/>
    <property type="project" value="InterPro"/>
</dbReference>
<evidence type="ECO:0000313" key="2">
    <source>
        <dbReference type="EMBL" id="REG06141.1"/>
    </source>
</evidence>
<dbReference type="RefSeq" id="WP_116225843.1">
    <property type="nucleotide sequence ID" value="NZ_AP018437.1"/>
</dbReference>
<dbReference type="InterPro" id="IPR027417">
    <property type="entry name" value="P-loop_NTPase"/>
</dbReference>
<dbReference type="SUPFAM" id="SSF53167">
    <property type="entry name" value="Purine and uridine phosphorylases"/>
    <property type="match status" value="1"/>
</dbReference>
<dbReference type="SUPFAM" id="SSF52540">
    <property type="entry name" value="P-loop containing nucleoside triphosphate hydrolases"/>
    <property type="match status" value="1"/>
</dbReference>